<dbReference type="RefSeq" id="WP_184041450.1">
    <property type="nucleotide sequence ID" value="NZ_JACHHY010000023.1"/>
</dbReference>
<keyword evidence="2" id="KW-0732">Signal</keyword>
<feature type="domain" description="Alpha-2-macroglobulin bait region" evidence="5">
    <location>
        <begin position="1084"/>
        <end position="1223"/>
    </location>
</feature>
<proteinExistence type="inferred from homology"/>
<dbReference type="Pfam" id="PF00207">
    <property type="entry name" value="A2M"/>
    <property type="match status" value="1"/>
</dbReference>
<dbReference type="Proteomes" id="UP000575898">
    <property type="component" value="Unassembled WGS sequence"/>
</dbReference>
<dbReference type="Pfam" id="PF07703">
    <property type="entry name" value="A2M_BRD"/>
    <property type="match status" value="1"/>
</dbReference>
<dbReference type="InterPro" id="IPR001599">
    <property type="entry name" value="Macroglobln_a2"/>
</dbReference>
<evidence type="ECO:0000256" key="2">
    <source>
        <dbReference type="ARBA" id="ARBA00022729"/>
    </source>
</evidence>
<name>A0A840MY16_9PROT</name>
<keyword evidence="4" id="KW-0812">Transmembrane</keyword>
<dbReference type="InterPro" id="IPR021868">
    <property type="entry name" value="Alpha_2_Macroglob_MG3"/>
</dbReference>
<feature type="region of interest" description="Disordered" evidence="3">
    <location>
        <begin position="571"/>
        <end position="596"/>
    </location>
</feature>
<dbReference type="InterPro" id="IPR041246">
    <property type="entry name" value="Bact_MG10"/>
</dbReference>
<evidence type="ECO:0000259" key="6">
    <source>
        <dbReference type="SMART" id="SM01360"/>
    </source>
</evidence>
<evidence type="ECO:0000256" key="1">
    <source>
        <dbReference type="ARBA" id="ARBA00010556"/>
    </source>
</evidence>
<dbReference type="Gene3D" id="1.50.10.20">
    <property type="match status" value="1"/>
</dbReference>
<dbReference type="PANTHER" id="PTHR40094">
    <property type="entry name" value="ALPHA-2-MACROGLOBULIN HOMOLOG"/>
    <property type="match status" value="1"/>
</dbReference>
<evidence type="ECO:0000256" key="4">
    <source>
        <dbReference type="SAM" id="Phobius"/>
    </source>
</evidence>
<evidence type="ECO:0000313" key="7">
    <source>
        <dbReference type="EMBL" id="MBB5020041.1"/>
    </source>
</evidence>
<evidence type="ECO:0008006" key="9">
    <source>
        <dbReference type="Google" id="ProtNLM"/>
    </source>
</evidence>
<dbReference type="InterPro" id="IPR011625">
    <property type="entry name" value="A2M_N_BRD"/>
</dbReference>
<comment type="similarity">
    <text evidence="1">Belongs to the protease inhibitor I39 (alpha-2-macroglobulin) family. Bacterial alpha-2-macroglobulin subfamily.</text>
</comment>
<keyword evidence="8" id="KW-1185">Reference proteome</keyword>
<dbReference type="Pfam" id="PF17973">
    <property type="entry name" value="bMG10"/>
    <property type="match status" value="1"/>
</dbReference>
<feature type="transmembrane region" description="Helical" evidence="4">
    <location>
        <begin position="7"/>
        <end position="27"/>
    </location>
</feature>
<dbReference type="Pfam" id="PF11974">
    <property type="entry name" value="bMG3"/>
    <property type="match status" value="1"/>
</dbReference>
<evidence type="ECO:0000259" key="5">
    <source>
        <dbReference type="SMART" id="SM01359"/>
    </source>
</evidence>
<keyword evidence="4" id="KW-1133">Transmembrane helix</keyword>
<keyword evidence="4" id="KW-0472">Membrane</keyword>
<dbReference type="Pfam" id="PF01835">
    <property type="entry name" value="MG2"/>
    <property type="match status" value="1"/>
</dbReference>
<dbReference type="EMBL" id="JACHHY010000023">
    <property type="protein sequence ID" value="MBB5020041.1"/>
    <property type="molecule type" value="Genomic_DNA"/>
</dbReference>
<gene>
    <name evidence="7" type="ORF">HNQ59_003349</name>
</gene>
<dbReference type="SMART" id="SM01359">
    <property type="entry name" value="A2M_N_2"/>
    <property type="match status" value="1"/>
</dbReference>
<reference evidence="7 8" key="1">
    <citation type="submission" date="2020-08" db="EMBL/GenBank/DDBJ databases">
        <title>Genomic Encyclopedia of Type Strains, Phase IV (KMG-IV): sequencing the most valuable type-strain genomes for metagenomic binning, comparative biology and taxonomic classification.</title>
        <authorList>
            <person name="Goeker M."/>
        </authorList>
    </citation>
    <scope>NUCLEOTIDE SEQUENCE [LARGE SCALE GENOMIC DNA]</scope>
    <source>
        <strain evidence="7 8">DSM 27165</strain>
    </source>
</reference>
<dbReference type="SUPFAM" id="SSF48239">
    <property type="entry name" value="Terpenoid cyclases/Protein prenyltransferases"/>
    <property type="match status" value="1"/>
</dbReference>
<evidence type="ECO:0000313" key="8">
    <source>
        <dbReference type="Proteomes" id="UP000575898"/>
    </source>
</evidence>
<dbReference type="InterPro" id="IPR051802">
    <property type="entry name" value="YfhM-like"/>
</dbReference>
<evidence type="ECO:0000256" key="3">
    <source>
        <dbReference type="SAM" id="MobiDB-lite"/>
    </source>
</evidence>
<dbReference type="Gene3D" id="2.60.40.1930">
    <property type="match status" value="1"/>
</dbReference>
<protein>
    <recommendedName>
        <fullName evidence="9">Alpha-2-macroglobulin family protein</fullName>
    </recommendedName>
</protein>
<dbReference type="PANTHER" id="PTHR40094:SF1">
    <property type="entry name" value="UBIQUITIN DOMAIN-CONTAINING PROTEIN"/>
    <property type="match status" value="1"/>
</dbReference>
<dbReference type="Gene3D" id="2.60.40.3710">
    <property type="match status" value="1"/>
</dbReference>
<organism evidence="7 8">
    <name type="scientific">Chitinivorax tropicus</name>
    <dbReference type="NCBI Taxonomy" id="714531"/>
    <lineage>
        <taxon>Bacteria</taxon>
        <taxon>Pseudomonadati</taxon>
        <taxon>Pseudomonadota</taxon>
        <taxon>Betaproteobacteria</taxon>
        <taxon>Chitinivorax</taxon>
    </lineage>
</organism>
<feature type="transmembrane region" description="Helical" evidence="4">
    <location>
        <begin position="39"/>
        <end position="58"/>
    </location>
</feature>
<dbReference type="InterPro" id="IPR008930">
    <property type="entry name" value="Terpenoid_cyclase/PrenylTrfase"/>
</dbReference>
<dbReference type="Pfam" id="PF17972">
    <property type="entry name" value="bMG5"/>
    <property type="match status" value="1"/>
</dbReference>
<dbReference type="InterPro" id="IPR002890">
    <property type="entry name" value="MG2"/>
</dbReference>
<accession>A0A840MY16</accession>
<feature type="transmembrane region" description="Helical" evidence="4">
    <location>
        <begin position="65"/>
        <end position="86"/>
    </location>
</feature>
<feature type="domain" description="Alpha-2-macroglobulin" evidence="6">
    <location>
        <begin position="1288"/>
        <end position="1378"/>
    </location>
</feature>
<comment type="caution">
    <text evidence="7">The sequence shown here is derived from an EMBL/GenBank/DDBJ whole genome shotgun (WGS) entry which is preliminary data.</text>
</comment>
<dbReference type="InterPro" id="IPR041203">
    <property type="entry name" value="Bact_A2M_MG5"/>
</dbReference>
<dbReference type="GO" id="GO:0004866">
    <property type="term" value="F:endopeptidase inhibitor activity"/>
    <property type="evidence" value="ECO:0007669"/>
    <property type="project" value="InterPro"/>
</dbReference>
<dbReference type="SMART" id="SM01360">
    <property type="entry name" value="A2M"/>
    <property type="match status" value="1"/>
</dbReference>
<feature type="compositionally biased region" description="Acidic residues" evidence="3">
    <location>
        <begin position="576"/>
        <end position="596"/>
    </location>
</feature>
<sequence>MSLRPLLTPFLFLWSFISLIFVVLGWLARLVVGDLHWQAPSWLLSLGALLSRLGLWVGANPKKGAAYGGLLLALLGGGGWGLWWWWHLPKPQMTTYEVKAPPLTVLEDGKWITKPLVVEFSESVAPIKEVGRPVKAGISLNPQLAGNWTWDGDKKLVFQPTGDWPVGETFEVKFDKKGVFSPQTKLDEYHFEFDTAAFETKISSAEFYQDPVDPGQKKLVATVHFSHPVDTAKFEKRIKLDMAMGATFLGLSGDSTRYTVTYDKPHLNAYIHSAALAIPRDDTSMTLTLDKGIVAMRGGNETQAEISASIKIPGRNSLRFSNGSMTLVDNERFEPEQVLLFESSMPVTDKALVGKVKAWLLPKFHPDQKAAERSDSEPYHWADQGGVGKNELAKSSVLAITQVPGAEENNALHSYKFKAPVGRFIYVQIDKGVQAFGGYQSGGIHDFIVQVEPYPQALKVMGQGSLLSLAGEKKVGFMARGLETVNIEVGRFLPNQLHHLVQHGGNLFTQPDLADYEMDRLVERYTEDRSLDARDPGKPVYDSIDLTPYLTDKAGIKRGLFLIKLKGKGKAQQPTEEADQGEEGDAGEGEGGYEGETGEVSDARLILLTDLGVIVKRATDGSQDVFVQSIQTGQPVAGARIDVVGRNGQATETQTTDATGHARLPNISKLLREKAPIMYVVQKEGDMSFLPMGRSDRMLNLSRFDIGGASNASKADQLTAYLFSDRGIYRPGEKVNIGSIVRTADWRNGLEGIPLQAEVTDPRGATVFRESIKIGKGGFDSFSWSTTETSPTGEYTVGLYLVKNGARDSQIGSVSVKVRDFEPDRMRVTAKLSDGPVEGWLAPQDVKAQVKAMHLFGAPAEGRRVESEISLSPVLPAFAKYRDYAFYDTSLLSEGVQDKLPATTTNAQGEAELPLDLQRFGAATYRLSFLARVFEAEGGRNVASQTAVLVSSANYLVGVKADGDLGYINRGAARSSRWLAIDRKLQSIAVGDLKLDWVQRRYVSVLTKQDSGIYKYVSRRKDVVRDTKAVKIEAGGTEFALPTGEPGDYMLVLRSATGDVLNRIEYSVVGEANVSRSLDRNAELQLKLNKTEFEAGETIDISIRAPYVGSGLITIERDKVYHHVWFKTTTTSSVQQITLPKDFEGNGYINVQFVRDPGSEEIFMSPLSYGVAPFAVSLKRRTEAVRVDAPSLVKPGQNLKMKVKTAEPARVVVFAVDEGILQVARYKTPNPLGYFFQKRALEVNTSQILDLILPEFQRLMQAAAPGGDADGGFAKHLNPFNRKRKAPAVYWSGIVDTSSQGTELSWRVPDYFNGKLRLMAVAVTPQAIGVHEGATEVRGDLILTPNVPAMVAPGDEFTVSVGVYNNAKGSSGPITVALKGGKELAVVGESKTSLQAAYLKEGVAEFKLRATETLGAGNLEFIATIGDKSARMTESVSVRPAVPFRTQLSFGRFDGSSTTQTLTRDLYPEYRKVDATVSVLPLAWSQGLVAYLDSYPYSCTEQLVSKAMPALVFAGRPELGRIAGKDSIKSALQVLGSRQNDQGAFGLWSSSVRIEPFASAYAVHFLIEAKERGTALPAGMLDNANMWLQNLINAGGEDLASARLRAYGIYLLTRQGIVTSGMLAGLQQELDARFAPAWTQELTAAYMAASYQLLKQDKLAEQALKGVIWSEKRKRNGDGVYYDNLVHDAQLLYLLSRHFPGRAIKTPQAVLDNMGKVMSSNQFNSLSSAYLMLGLDAYAALAQAQGVKLSISEIARDGSEQALSLPAGSLPKAALSLSAAKVKFGKEGNLAGYFAVNESGFDRKVAAELREGIEIAREYTDLNGKALSKVKVGEEFLVKLTLRATQRDQVPQVAVVDLLPGGVEAVIELRQPVEAMQQDTPAEQTAPTLPIGVPDKSNWVPDFADLREDRLVLYGMAGKEVGTFVYKVRATNAGVFRTPAPFAEGMYDRSTVARGTVGKLEIVKP</sequence>
<dbReference type="CDD" id="cd02891">
    <property type="entry name" value="A2M_like"/>
    <property type="match status" value="1"/>
</dbReference>